<comment type="caution">
    <text evidence="16">The sequence shown here is derived from an EMBL/GenBank/DDBJ whole genome shotgun (WGS) entry which is preliminary data.</text>
</comment>
<dbReference type="InterPro" id="IPR010766">
    <property type="entry name" value="DRTGG"/>
</dbReference>
<evidence type="ECO:0000256" key="10">
    <source>
        <dbReference type="ARBA" id="ARBA00023315"/>
    </source>
</evidence>
<dbReference type="InterPro" id="IPR027417">
    <property type="entry name" value="P-loop_NTPase"/>
</dbReference>
<keyword evidence="9 13" id="KW-0808">Transferase</keyword>
<organism evidence="16 17">
    <name type="scientific">Tessaracoccus lubricantis</name>
    <dbReference type="NCBI Taxonomy" id="545543"/>
    <lineage>
        <taxon>Bacteria</taxon>
        <taxon>Bacillati</taxon>
        <taxon>Actinomycetota</taxon>
        <taxon>Actinomycetes</taxon>
        <taxon>Propionibacteriales</taxon>
        <taxon>Propionibacteriaceae</taxon>
        <taxon>Tessaracoccus</taxon>
    </lineage>
</organism>
<evidence type="ECO:0000256" key="1">
    <source>
        <dbReference type="ARBA" id="ARBA00000705"/>
    </source>
</evidence>
<dbReference type="NCBIfam" id="NF007233">
    <property type="entry name" value="PRK09653.1"/>
    <property type="match status" value="1"/>
</dbReference>
<dbReference type="Pfam" id="PF13500">
    <property type="entry name" value="AAA_26"/>
    <property type="match status" value="1"/>
</dbReference>
<comment type="subcellular location">
    <subcellularLocation>
        <location evidence="2 13">Cytoplasm</location>
    </subcellularLocation>
</comment>
<evidence type="ECO:0000259" key="15">
    <source>
        <dbReference type="Pfam" id="PF07085"/>
    </source>
</evidence>
<name>A0ABP9FCN9_9ACTN</name>
<dbReference type="InterPro" id="IPR002505">
    <property type="entry name" value="PTA_PTB"/>
</dbReference>
<evidence type="ECO:0000313" key="16">
    <source>
        <dbReference type="EMBL" id="GAA4894809.1"/>
    </source>
</evidence>
<evidence type="ECO:0000256" key="11">
    <source>
        <dbReference type="ARBA" id="ARBA00031108"/>
    </source>
</evidence>
<evidence type="ECO:0000259" key="14">
    <source>
        <dbReference type="Pfam" id="PF01515"/>
    </source>
</evidence>
<evidence type="ECO:0000256" key="13">
    <source>
        <dbReference type="PIRNR" id="PIRNR006107"/>
    </source>
</evidence>
<feature type="domain" description="DRTGG" evidence="15">
    <location>
        <begin position="217"/>
        <end position="320"/>
    </location>
</feature>
<keyword evidence="8 13" id="KW-0963">Cytoplasm</keyword>
<dbReference type="InterPro" id="IPR028979">
    <property type="entry name" value="Ser_kin/Pase_Hpr-like_N_sf"/>
</dbReference>
<comment type="similarity">
    <text evidence="5 13">In the N-terminal section; belongs to the CobB/CobQ family.</text>
</comment>
<evidence type="ECO:0000256" key="12">
    <source>
        <dbReference type="ARBA" id="ARBA00049955"/>
    </source>
</evidence>
<dbReference type="Gene3D" id="3.40.50.10950">
    <property type="match status" value="1"/>
</dbReference>
<dbReference type="NCBIfam" id="TIGR00651">
    <property type="entry name" value="pta"/>
    <property type="match status" value="1"/>
</dbReference>
<dbReference type="PANTHER" id="PTHR43356">
    <property type="entry name" value="PHOSPHATE ACETYLTRANSFERASE"/>
    <property type="match status" value="1"/>
</dbReference>
<evidence type="ECO:0000256" key="4">
    <source>
        <dbReference type="ARBA" id="ARBA00008756"/>
    </source>
</evidence>
<evidence type="ECO:0000256" key="8">
    <source>
        <dbReference type="ARBA" id="ARBA00022490"/>
    </source>
</evidence>
<dbReference type="Proteomes" id="UP001501521">
    <property type="component" value="Unassembled WGS sequence"/>
</dbReference>
<feature type="domain" description="Phosphate acetyl/butaryl transferase" evidence="14">
    <location>
        <begin position="365"/>
        <end position="682"/>
    </location>
</feature>
<sequence>MVIVTKSVYIASSERLVSKSSIALGVIDLFARQVRSVGVFRPLVHSLEADAVTQALLSPKGVNQSLESAVGVTYAEYAADPDEAIDTIVAKYSALSESRDAVVIVGSDYDDFESALELDHNAVIAANLNSPVIFVARAKDRSAEQVQRMTESAVDAFESRHNTVIALIATHADEGHEEEVASALHKVRDAVVAVLPDSPVLRAPSVGAQFAAVGATQWLGQSEFLAHESLHTIVGGMTLPNLLPYLKRESTVIMPADRLDLLPGLVMAHRSPHYGPLSAMVLTGGFEIPESVSKLFTDSTIDLPIAVTKGDTFSTAVKLQGVRGTSTSSPRKIEVSRALFSQHVDEAALLQKIDLTTTEIRTPTMFEYQIMQQARANKQRIVLPEASDDRILEAADVVLQRSVAELILLGDLPRISQRASELGLNLSDATVVNPEDPELLEQFAQEYAKLRAHKGISVDQARERMRDHSYFATMMVHLDMADGMVSGAINTTAATIRPSLEFIKTKPEVSVVSGSFLMCMSNRVLVYADCAVNPDPTPEQLADIAISSAATAENFGIEPRVAMLSYSTGDSGSGADVDKVREATRLVRERAPHIKVEGPIQFDAAVDEVVAAKKMPGSEVAGRATVFIFPDLNTGNNTYKAVQRTSGAVAIGPVLQGLRKPVNDLSRGALVDDIVSTITITAIQAQAN</sequence>
<protein>
    <recommendedName>
        <fullName evidence="7 13">Phosphate acetyltransferase</fullName>
        <ecNumber evidence="6 13">2.3.1.8</ecNumber>
    </recommendedName>
    <alternativeName>
        <fullName evidence="11 13">Phosphotransacetylase</fullName>
    </alternativeName>
</protein>
<dbReference type="Pfam" id="PF01515">
    <property type="entry name" value="PTA_PTB"/>
    <property type="match status" value="1"/>
</dbReference>
<accession>A0ABP9FCN9</accession>
<comment type="pathway">
    <text evidence="3 13">Metabolic intermediate biosynthesis; acetyl-CoA biosynthesis; acetyl-CoA from acetate: step 2/2.</text>
</comment>
<dbReference type="InterPro" id="IPR042113">
    <property type="entry name" value="P_AcTrfase_dom1"/>
</dbReference>
<evidence type="ECO:0000256" key="6">
    <source>
        <dbReference type="ARBA" id="ARBA00012707"/>
    </source>
</evidence>
<comment type="function">
    <text evidence="12 13">Involved in acetate metabolism.</text>
</comment>
<evidence type="ECO:0000256" key="5">
    <source>
        <dbReference type="ARBA" id="ARBA00009786"/>
    </source>
</evidence>
<evidence type="ECO:0000256" key="2">
    <source>
        <dbReference type="ARBA" id="ARBA00004496"/>
    </source>
</evidence>
<dbReference type="InterPro" id="IPR050500">
    <property type="entry name" value="Phos_Acetyltrans/Butyryltrans"/>
</dbReference>
<dbReference type="Gene3D" id="3.40.50.300">
    <property type="entry name" value="P-loop containing nucleotide triphosphate hydrolases"/>
    <property type="match status" value="1"/>
</dbReference>
<dbReference type="NCBIfam" id="NF004167">
    <property type="entry name" value="PRK05632.1"/>
    <property type="match status" value="1"/>
</dbReference>
<dbReference type="PIRSF" id="PIRSF006107">
    <property type="entry name" value="PhpActrans_proteobac"/>
    <property type="match status" value="1"/>
</dbReference>
<dbReference type="PANTHER" id="PTHR43356:SF3">
    <property type="entry name" value="PHOSPHATE ACETYLTRANSFERASE"/>
    <property type="match status" value="1"/>
</dbReference>
<dbReference type="Gene3D" id="3.40.50.10750">
    <property type="entry name" value="Isocitrate/Isopropylmalate dehydrogenase-like"/>
    <property type="match status" value="1"/>
</dbReference>
<comment type="domain">
    <text evidence="13">The N-terminal region seems to be important for proper quaternary structure. The C-terminal region contains the substrate-binding site.</text>
</comment>
<dbReference type="SUPFAM" id="SSF52540">
    <property type="entry name" value="P-loop containing nucleoside triphosphate hydrolases"/>
    <property type="match status" value="1"/>
</dbReference>
<dbReference type="Pfam" id="PF07085">
    <property type="entry name" value="DRTGG"/>
    <property type="match status" value="1"/>
</dbReference>
<comment type="catalytic activity">
    <reaction evidence="1 13">
        <text>acetyl-CoA + phosphate = acetyl phosphate + CoA</text>
        <dbReference type="Rhea" id="RHEA:19521"/>
        <dbReference type="ChEBI" id="CHEBI:22191"/>
        <dbReference type="ChEBI" id="CHEBI:43474"/>
        <dbReference type="ChEBI" id="CHEBI:57287"/>
        <dbReference type="ChEBI" id="CHEBI:57288"/>
        <dbReference type="EC" id="2.3.1.8"/>
    </reaction>
</comment>
<keyword evidence="10 13" id="KW-0012">Acyltransferase</keyword>
<evidence type="ECO:0000256" key="3">
    <source>
        <dbReference type="ARBA" id="ARBA00004989"/>
    </source>
</evidence>
<evidence type="ECO:0000256" key="7">
    <source>
        <dbReference type="ARBA" id="ARBA00021528"/>
    </source>
</evidence>
<reference evidence="17" key="1">
    <citation type="journal article" date="2019" name="Int. J. Syst. Evol. Microbiol.">
        <title>The Global Catalogue of Microorganisms (GCM) 10K type strain sequencing project: providing services to taxonomists for standard genome sequencing and annotation.</title>
        <authorList>
            <consortium name="The Broad Institute Genomics Platform"/>
            <consortium name="The Broad Institute Genome Sequencing Center for Infectious Disease"/>
            <person name="Wu L."/>
            <person name="Ma J."/>
        </authorList>
    </citation>
    <scope>NUCLEOTIDE SEQUENCE [LARGE SCALE GENOMIC DNA]</scope>
    <source>
        <strain evidence="17">JCM 19125</strain>
    </source>
</reference>
<dbReference type="EMBL" id="BAABLV010000017">
    <property type="protein sequence ID" value="GAA4894809.1"/>
    <property type="molecule type" value="Genomic_DNA"/>
</dbReference>
<dbReference type="Gene3D" id="3.40.1390.20">
    <property type="entry name" value="HprK N-terminal domain-like"/>
    <property type="match status" value="1"/>
</dbReference>
<proteinExistence type="inferred from homology"/>
<evidence type="ECO:0000313" key="17">
    <source>
        <dbReference type="Proteomes" id="UP001501521"/>
    </source>
</evidence>
<dbReference type="SUPFAM" id="SSF75138">
    <property type="entry name" value="HprK N-terminal domain-like"/>
    <property type="match status" value="1"/>
</dbReference>
<dbReference type="SUPFAM" id="SSF53659">
    <property type="entry name" value="Isocitrate/Isopropylmalate dehydrogenase-like"/>
    <property type="match status" value="1"/>
</dbReference>
<gene>
    <name evidence="16" type="primary">pta_1</name>
    <name evidence="16" type="ORF">GCM10025789_10240</name>
</gene>
<dbReference type="InterPro" id="IPR042112">
    <property type="entry name" value="P_AcTrfase_dom2"/>
</dbReference>
<dbReference type="InterPro" id="IPR004614">
    <property type="entry name" value="P_AcTrfase"/>
</dbReference>
<keyword evidence="17" id="KW-1185">Reference proteome</keyword>
<dbReference type="EC" id="2.3.1.8" evidence="6 13"/>
<comment type="similarity">
    <text evidence="4 13">In the C-terminal section; belongs to the phosphate acetyltransferase and butyryltransferase family.</text>
</comment>
<dbReference type="InterPro" id="IPR016475">
    <property type="entry name" value="P-Actrans_bac"/>
</dbReference>
<evidence type="ECO:0000256" key="9">
    <source>
        <dbReference type="ARBA" id="ARBA00022679"/>
    </source>
</evidence>